<sequence>MKSLIPQWHADHVHFSRLLDLLERQVEAFRDDGEPDYNLMLDAIAYLREYGDRAHHPLEDAAFERLAQRAPELRVPTNRLKQEHRVIARAGEELAKLLRDIIGDAVVARARVEAAAALYLFYYRHHLATEERVILPRAASLLDAHDWKAIGKSASTQPDPLFGAVTAAGFRNLRNALAQTA</sequence>
<name>A0ABU8WD45_9BURK</name>
<dbReference type="Proteomes" id="UP001363010">
    <property type="component" value="Unassembled WGS sequence"/>
</dbReference>
<proteinExistence type="predicted"/>
<dbReference type="Gene3D" id="1.20.120.520">
    <property type="entry name" value="nmb1532 protein domain like"/>
    <property type="match status" value="1"/>
</dbReference>
<dbReference type="PANTHER" id="PTHR39966:SF1">
    <property type="entry name" value="HEMERYTHRIN-LIKE DOMAIN-CONTAINING PROTEIN"/>
    <property type="match status" value="1"/>
</dbReference>
<accession>A0ABU8WD45</accession>
<keyword evidence="3" id="KW-1185">Reference proteome</keyword>
<comment type="caution">
    <text evidence="2">The sequence shown here is derived from an EMBL/GenBank/DDBJ whole genome shotgun (WGS) entry which is preliminary data.</text>
</comment>
<protein>
    <submittedName>
        <fullName evidence="2">Hemerythrin domain-containing protein</fullName>
    </submittedName>
</protein>
<feature type="domain" description="Hemerythrin-like" evidence="1">
    <location>
        <begin position="5"/>
        <end position="138"/>
    </location>
</feature>
<evidence type="ECO:0000259" key="1">
    <source>
        <dbReference type="Pfam" id="PF01814"/>
    </source>
</evidence>
<dbReference type="RefSeq" id="WP_340368316.1">
    <property type="nucleotide sequence ID" value="NZ_JBBKZV010000061.1"/>
</dbReference>
<gene>
    <name evidence="2" type="ORF">WKW80_35805</name>
</gene>
<dbReference type="PANTHER" id="PTHR39966">
    <property type="entry name" value="BLL2471 PROTEIN-RELATED"/>
    <property type="match status" value="1"/>
</dbReference>
<reference evidence="2 3" key="1">
    <citation type="submission" date="2024-03" db="EMBL/GenBank/DDBJ databases">
        <title>Novel species of the genus Variovorax.</title>
        <authorList>
            <person name="Liu Q."/>
            <person name="Xin Y.-H."/>
        </authorList>
    </citation>
    <scope>NUCLEOTIDE SEQUENCE [LARGE SCALE GENOMIC DNA]</scope>
    <source>
        <strain evidence="2 3">KACC 18501</strain>
    </source>
</reference>
<evidence type="ECO:0000313" key="2">
    <source>
        <dbReference type="EMBL" id="MEJ8827287.1"/>
    </source>
</evidence>
<dbReference type="InterPro" id="IPR012312">
    <property type="entry name" value="Hemerythrin-like"/>
</dbReference>
<dbReference type="EMBL" id="JBBKZV010000061">
    <property type="protein sequence ID" value="MEJ8827287.1"/>
    <property type="molecule type" value="Genomic_DNA"/>
</dbReference>
<organism evidence="2 3">
    <name type="scientific">Variovorax humicola</name>
    <dbReference type="NCBI Taxonomy" id="1769758"/>
    <lineage>
        <taxon>Bacteria</taxon>
        <taxon>Pseudomonadati</taxon>
        <taxon>Pseudomonadota</taxon>
        <taxon>Betaproteobacteria</taxon>
        <taxon>Burkholderiales</taxon>
        <taxon>Comamonadaceae</taxon>
        <taxon>Variovorax</taxon>
    </lineage>
</organism>
<evidence type="ECO:0000313" key="3">
    <source>
        <dbReference type="Proteomes" id="UP001363010"/>
    </source>
</evidence>
<dbReference type="Pfam" id="PF01814">
    <property type="entry name" value="Hemerythrin"/>
    <property type="match status" value="1"/>
</dbReference>